<evidence type="ECO:0000259" key="2">
    <source>
        <dbReference type="Pfam" id="PF13439"/>
    </source>
</evidence>
<dbReference type="AlphaFoldDB" id="A0A955L0J5"/>
<dbReference type="Gene3D" id="3.40.50.2000">
    <property type="entry name" value="Glycogen Phosphorylase B"/>
    <property type="match status" value="2"/>
</dbReference>
<reference evidence="3" key="2">
    <citation type="journal article" date="2021" name="Microbiome">
        <title>Successional dynamics and alternative stable states in a saline activated sludge microbial community over 9 years.</title>
        <authorList>
            <person name="Wang Y."/>
            <person name="Ye J."/>
            <person name="Ju F."/>
            <person name="Liu L."/>
            <person name="Boyd J.A."/>
            <person name="Deng Y."/>
            <person name="Parks D.H."/>
            <person name="Jiang X."/>
            <person name="Yin X."/>
            <person name="Woodcroft B.J."/>
            <person name="Tyson G.W."/>
            <person name="Hugenholtz P."/>
            <person name="Polz M.F."/>
            <person name="Zhang T."/>
        </authorList>
    </citation>
    <scope>NUCLEOTIDE SEQUENCE</scope>
    <source>
        <strain evidence="3">HKST-UBA15</strain>
    </source>
</reference>
<protein>
    <submittedName>
        <fullName evidence="3">Glycosyltransferase family 4 protein</fullName>
    </submittedName>
</protein>
<dbReference type="Proteomes" id="UP000745577">
    <property type="component" value="Unassembled WGS sequence"/>
</dbReference>
<proteinExistence type="predicted"/>
<feature type="domain" description="Glycosyltransferase subfamily 4-like N-terminal" evidence="2">
    <location>
        <begin position="15"/>
        <end position="185"/>
    </location>
</feature>
<dbReference type="SUPFAM" id="SSF53756">
    <property type="entry name" value="UDP-Glycosyltransferase/glycogen phosphorylase"/>
    <property type="match status" value="1"/>
</dbReference>
<dbReference type="InterPro" id="IPR001296">
    <property type="entry name" value="Glyco_trans_1"/>
</dbReference>
<dbReference type="GO" id="GO:0016757">
    <property type="term" value="F:glycosyltransferase activity"/>
    <property type="evidence" value="ECO:0007669"/>
    <property type="project" value="InterPro"/>
</dbReference>
<dbReference type="CDD" id="cd03801">
    <property type="entry name" value="GT4_PimA-like"/>
    <property type="match status" value="1"/>
</dbReference>
<comment type="caution">
    <text evidence="3">The sequence shown here is derived from an EMBL/GenBank/DDBJ whole genome shotgun (WGS) entry which is preliminary data.</text>
</comment>
<evidence type="ECO:0000313" key="4">
    <source>
        <dbReference type="Proteomes" id="UP000745577"/>
    </source>
</evidence>
<reference evidence="3" key="1">
    <citation type="submission" date="2020-04" db="EMBL/GenBank/DDBJ databases">
        <authorList>
            <person name="Zhang T."/>
        </authorList>
    </citation>
    <scope>NUCLEOTIDE SEQUENCE</scope>
    <source>
        <strain evidence="3">HKST-UBA15</strain>
    </source>
</reference>
<dbReference type="PANTHER" id="PTHR45947">
    <property type="entry name" value="SULFOQUINOVOSYL TRANSFERASE SQD2"/>
    <property type="match status" value="1"/>
</dbReference>
<dbReference type="PANTHER" id="PTHR45947:SF3">
    <property type="entry name" value="SULFOQUINOVOSYL TRANSFERASE SQD2"/>
    <property type="match status" value="1"/>
</dbReference>
<dbReference type="Pfam" id="PF13439">
    <property type="entry name" value="Glyco_transf_4"/>
    <property type="match status" value="1"/>
</dbReference>
<accession>A0A955L0J5</accession>
<evidence type="ECO:0000313" key="3">
    <source>
        <dbReference type="EMBL" id="MCA9380224.1"/>
    </source>
</evidence>
<dbReference type="Pfam" id="PF00534">
    <property type="entry name" value="Glycos_transf_1"/>
    <property type="match status" value="1"/>
</dbReference>
<dbReference type="InterPro" id="IPR028098">
    <property type="entry name" value="Glyco_trans_4-like_N"/>
</dbReference>
<gene>
    <name evidence="3" type="ORF">KC675_03530</name>
</gene>
<sequence>MKIIQIATFFHPVTGGVETHVLNLSRELEKNGHEVEVLCSDSTKVGKRITKSDTNYFGVEIHRFRSWFSLSYYHKFFPGILRYLWKENYDLTHVHGLRKTESYLAWFVARLRKKPLVLTTHNPFPTSTRSPLAEKLINFHDKLIGKILIKNFSKIISIVPSEKSKLVNEFKIPEQKIVEIPNGVEDVFFSTGFAPNFYREWNINPEKWQGIAVVVGRVSYAKGIQNLKIAIKKLKNVLFFVAGGDDGYLNTLKSSFSGMDNIIFSEKFITPEKQIDMYAAADVLLLPSLHEAFGIVVLEALAQGVPVISTNKGGPAEIFTTRAVKLIDPEDKEEWKVSIEAIVKNTSRAEELGKIGQEFAQKYKWDKVTSKIIDVYEEVLPKSSDSE</sequence>
<name>A0A955L0J5_9BACT</name>
<dbReference type="InterPro" id="IPR050194">
    <property type="entry name" value="Glycosyltransferase_grp1"/>
</dbReference>
<evidence type="ECO:0000259" key="1">
    <source>
        <dbReference type="Pfam" id="PF00534"/>
    </source>
</evidence>
<feature type="domain" description="Glycosyl transferase family 1" evidence="1">
    <location>
        <begin position="209"/>
        <end position="358"/>
    </location>
</feature>
<organism evidence="3 4">
    <name type="scientific">Candidatus Dojkabacteria bacterium</name>
    <dbReference type="NCBI Taxonomy" id="2099670"/>
    <lineage>
        <taxon>Bacteria</taxon>
        <taxon>Candidatus Dojkabacteria</taxon>
    </lineage>
</organism>
<dbReference type="EMBL" id="JAGQLL010000041">
    <property type="protein sequence ID" value="MCA9380224.1"/>
    <property type="molecule type" value="Genomic_DNA"/>
</dbReference>